<accession>A0A4R0RBZ7</accession>
<evidence type="ECO:0000313" key="2">
    <source>
        <dbReference type="Proteomes" id="UP000292702"/>
    </source>
</evidence>
<dbReference type="Proteomes" id="UP000292702">
    <property type="component" value="Unassembled WGS sequence"/>
</dbReference>
<keyword evidence="2" id="KW-1185">Reference proteome</keyword>
<sequence length="361" mass="40361">MRPHTIPVELLEPIFSFACTDSGQTGCALNATSKTFRSVCLRSSIDIQCAAVYGRAKIRRFLDIINLRERLVVRSVLLKGDFDGAIFAPGADNEVGRECAHLILSVLYALPPAHLRILHILSYDSDRVEQPISSPTGSIRQGLSYAPACLPISFPSLVDLSLTMPLHHVDFYNTFNARTPALRSLRLQVTPHAFGAMLAREFPDLRDLAIECVRAGPGPRDLQWYLHEYCRPTHEYPQRSAPREVQVHLQHYLTTEGVSIVPASYHHGDWQTDFVEGVMLHWRPDEKGLVSVQRLGVGDGSDGEKSEEQPVKIVSDDARTVVVFPPALVPPSRIQGVRLREEWEMSKKVWSLAMGRWGVIG</sequence>
<proteinExistence type="predicted"/>
<organism evidence="1 2">
    <name type="scientific">Steccherinum ochraceum</name>
    <dbReference type="NCBI Taxonomy" id="92696"/>
    <lineage>
        <taxon>Eukaryota</taxon>
        <taxon>Fungi</taxon>
        <taxon>Dikarya</taxon>
        <taxon>Basidiomycota</taxon>
        <taxon>Agaricomycotina</taxon>
        <taxon>Agaricomycetes</taxon>
        <taxon>Polyporales</taxon>
        <taxon>Steccherinaceae</taxon>
        <taxon>Steccherinum</taxon>
    </lineage>
</organism>
<comment type="caution">
    <text evidence="1">The sequence shown here is derived from an EMBL/GenBank/DDBJ whole genome shotgun (WGS) entry which is preliminary data.</text>
</comment>
<gene>
    <name evidence="1" type="ORF">EIP91_004060</name>
</gene>
<dbReference type="EMBL" id="RWJN01000235">
    <property type="protein sequence ID" value="TCD64456.1"/>
    <property type="molecule type" value="Genomic_DNA"/>
</dbReference>
<dbReference type="OrthoDB" id="2758338at2759"/>
<name>A0A4R0RBZ7_9APHY</name>
<protein>
    <submittedName>
        <fullName evidence="1">Uncharacterized protein</fullName>
    </submittedName>
</protein>
<dbReference type="AlphaFoldDB" id="A0A4R0RBZ7"/>
<evidence type="ECO:0000313" key="1">
    <source>
        <dbReference type="EMBL" id="TCD64456.1"/>
    </source>
</evidence>
<reference evidence="1 2" key="1">
    <citation type="submission" date="2018-11" db="EMBL/GenBank/DDBJ databases">
        <title>Genome assembly of Steccherinum ochraceum LE-BIN_3174, the white-rot fungus of the Steccherinaceae family (The Residual Polyporoid clade, Polyporales, Basidiomycota).</title>
        <authorList>
            <person name="Fedorova T.V."/>
            <person name="Glazunova O.A."/>
            <person name="Landesman E.O."/>
            <person name="Moiseenko K.V."/>
            <person name="Psurtseva N.V."/>
            <person name="Savinova O.S."/>
            <person name="Shakhova N.V."/>
            <person name="Tyazhelova T.V."/>
            <person name="Vasina D.V."/>
        </authorList>
    </citation>
    <scope>NUCLEOTIDE SEQUENCE [LARGE SCALE GENOMIC DNA]</scope>
    <source>
        <strain evidence="1 2">LE-BIN_3174</strain>
    </source>
</reference>